<dbReference type="EMBL" id="JAMPKK010000055">
    <property type="protein sequence ID" value="MEP0866958.1"/>
    <property type="molecule type" value="Genomic_DNA"/>
</dbReference>
<dbReference type="SUPFAM" id="SSF47240">
    <property type="entry name" value="Ferritin-like"/>
    <property type="match status" value="1"/>
</dbReference>
<evidence type="ECO:0000313" key="2">
    <source>
        <dbReference type="Proteomes" id="UP001442494"/>
    </source>
</evidence>
<name>A0ABV0JU12_9CYAN</name>
<dbReference type="CDD" id="cd00657">
    <property type="entry name" value="Ferritin_like"/>
    <property type="match status" value="1"/>
</dbReference>
<dbReference type="InterPro" id="IPR009078">
    <property type="entry name" value="Ferritin-like_SF"/>
</dbReference>
<comment type="caution">
    <text evidence="1">The sequence shown here is derived from an EMBL/GenBank/DDBJ whole genome shotgun (WGS) entry which is preliminary data.</text>
</comment>
<dbReference type="Proteomes" id="UP001442494">
    <property type="component" value="Unassembled WGS sequence"/>
</dbReference>
<accession>A0ABV0JU12</accession>
<reference evidence="1 2" key="1">
    <citation type="submission" date="2022-04" db="EMBL/GenBank/DDBJ databases">
        <title>Positive selection, recombination, and allopatry shape intraspecific diversity of widespread and dominant cyanobacteria.</title>
        <authorList>
            <person name="Wei J."/>
            <person name="Shu W."/>
            <person name="Hu C."/>
        </authorList>
    </citation>
    <scope>NUCLEOTIDE SEQUENCE [LARGE SCALE GENOMIC DNA]</scope>
    <source>
        <strain evidence="1 2">GB2-A5</strain>
    </source>
</reference>
<evidence type="ECO:0000313" key="1">
    <source>
        <dbReference type="EMBL" id="MEP0866958.1"/>
    </source>
</evidence>
<dbReference type="RefSeq" id="WP_199295006.1">
    <property type="nucleotide sequence ID" value="NZ_JAMPKK010000055.1"/>
</dbReference>
<keyword evidence="2" id="KW-1185">Reference proteome</keyword>
<sequence>MNNPKSRDVLGRINLPQNRFKIATAGFDLPHVCSDDKLRRILSGALKSRLGNHSVSSEYGSYQYWDAHYFGLQKVNIFQDSSVEEQAEILRLCSCGLLEEAYFVEKAGVGYMAKMVLLAETTEERMLYGLFSADEVTHLSQISSLLPIQEPVGTDNAFLRFLGNLVETEDKTVLLFVIQVVLEGWGLSHYKNLSKDCLNPHLSKILNQFLHDEARHHSTAVNLFNQRQVSETSREVIIESLALFLQMIQVGPQSVVAAVEKVKGHLSPQQKVRIFSEIDTETHSGTRLNFLRSLMRDPKAGIIVQELEERGAFFPFPPEKCV</sequence>
<organism evidence="1 2">
    <name type="scientific">Funiculus sociatus GB2-A5</name>
    <dbReference type="NCBI Taxonomy" id="2933946"/>
    <lineage>
        <taxon>Bacteria</taxon>
        <taxon>Bacillati</taxon>
        <taxon>Cyanobacteriota</taxon>
        <taxon>Cyanophyceae</taxon>
        <taxon>Coleofasciculales</taxon>
        <taxon>Coleofasciculaceae</taxon>
        <taxon>Funiculus</taxon>
    </lineage>
</organism>
<protein>
    <submittedName>
        <fullName evidence="1">Ferritin-like domain-containing protein</fullName>
    </submittedName>
</protein>
<gene>
    <name evidence="1" type="ORF">NDI37_21120</name>
</gene>
<proteinExistence type="predicted"/>